<reference evidence="1" key="1">
    <citation type="journal article" date="2019" name="Sci. Rep.">
        <title>Draft genome of Tanacetum cinerariifolium, the natural source of mosquito coil.</title>
        <authorList>
            <person name="Yamashiro T."/>
            <person name="Shiraishi A."/>
            <person name="Satake H."/>
            <person name="Nakayama K."/>
        </authorList>
    </citation>
    <scope>NUCLEOTIDE SEQUENCE</scope>
</reference>
<name>A0A699X969_TANCI</name>
<evidence type="ECO:0000313" key="1">
    <source>
        <dbReference type="EMBL" id="GFD53371.1"/>
    </source>
</evidence>
<accession>A0A699X969</accession>
<dbReference type="EMBL" id="BKCJ011793451">
    <property type="protein sequence ID" value="GFD53371.1"/>
    <property type="molecule type" value="Genomic_DNA"/>
</dbReference>
<protein>
    <submittedName>
        <fullName evidence="1">Uncharacterized protein</fullName>
    </submittedName>
</protein>
<feature type="non-terminal residue" evidence="1">
    <location>
        <position position="1"/>
    </location>
</feature>
<gene>
    <name evidence="1" type="ORF">Tci_925340</name>
</gene>
<comment type="caution">
    <text evidence="1">The sequence shown here is derived from an EMBL/GenBank/DDBJ whole genome shotgun (WGS) entry which is preliminary data.</text>
</comment>
<sequence>RDGGAGPDEQVHGWRKAWVQLTHLLLQLLLQLLGLQELLI</sequence>
<organism evidence="1">
    <name type="scientific">Tanacetum cinerariifolium</name>
    <name type="common">Dalmatian daisy</name>
    <name type="synonym">Chrysanthemum cinerariifolium</name>
    <dbReference type="NCBI Taxonomy" id="118510"/>
    <lineage>
        <taxon>Eukaryota</taxon>
        <taxon>Viridiplantae</taxon>
        <taxon>Streptophyta</taxon>
        <taxon>Embryophyta</taxon>
        <taxon>Tracheophyta</taxon>
        <taxon>Spermatophyta</taxon>
        <taxon>Magnoliopsida</taxon>
        <taxon>eudicotyledons</taxon>
        <taxon>Gunneridae</taxon>
        <taxon>Pentapetalae</taxon>
        <taxon>asterids</taxon>
        <taxon>campanulids</taxon>
        <taxon>Asterales</taxon>
        <taxon>Asteraceae</taxon>
        <taxon>Asteroideae</taxon>
        <taxon>Anthemideae</taxon>
        <taxon>Anthemidinae</taxon>
        <taxon>Tanacetum</taxon>
    </lineage>
</organism>
<dbReference type="AlphaFoldDB" id="A0A699X969"/>
<proteinExistence type="predicted"/>